<dbReference type="RefSeq" id="XP_024892971.1">
    <property type="nucleotide sequence ID" value="XM_025037203.1"/>
</dbReference>
<name>A0A6J1RJV0_9HYME</name>
<accession>A0A6J1RJV0</accession>
<dbReference type="AlphaFoldDB" id="A0A6J1RJV0"/>
<dbReference type="InterPro" id="IPR004242">
    <property type="entry name" value="Transposase_21"/>
</dbReference>
<dbReference type="OrthoDB" id="8191915at2759"/>
<dbReference type="PANTHER" id="PTHR46579">
    <property type="entry name" value="F5/8 TYPE C DOMAIN-CONTAINING PROTEIN-RELATED"/>
    <property type="match status" value="1"/>
</dbReference>
<protein>
    <submittedName>
        <fullName evidence="2">Uncharacterized protein LOC112468153</fullName>
    </submittedName>
</protein>
<dbReference type="Proteomes" id="UP000504618">
    <property type="component" value="Unplaced"/>
</dbReference>
<dbReference type="PANTHER" id="PTHR46579:SF1">
    <property type="entry name" value="F5_8 TYPE C DOMAIN-CONTAINING PROTEIN"/>
    <property type="match status" value="1"/>
</dbReference>
<dbReference type="Pfam" id="PF02992">
    <property type="entry name" value="Transposase_21"/>
    <property type="match status" value="1"/>
</dbReference>
<proteinExistence type="predicted"/>
<reference evidence="2" key="1">
    <citation type="submission" date="2025-08" db="UniProtKB">
        <authorList>
            <consortium name="RefSeq"/>
        </authorList>
    </citation>
    <scope>IDENTIFICATION</scope>
    <source>
        <tissue evidence="2">Whole body</tissue>
    </source>
</reference>
<evidence type="ECO:0000313" key="1">
    <source>
        <dbReference type="Proteomes" id="UP000504618"/>
    </source>
</evidence>
<sequence>MLMILQFSNTYMLPLTAISNLISLINNIFESPILPESRYLIDKLFNFENKAQFHTICPNCNNYLGKKTEIGNEIYCNMCASSINVSNLSSSKFFVILDPAKEISNLIQSHEDYYNYIVRERLNETGEIKDIYDGYCYKKFVNNLSEHERNRYVTAVFNTDGAPRFESSQDSIWPIQIQINELPPQFRLKNVITCGMWFGKNKPEMNTFLHIFVKEMSMLNEKGIECTIHGEKRLLKLYMLICCVDAVARAPMQGLVQFNAYNSCSWCLHPGKWHDGCVRFPILHYRPIERDVVCTIINGERAIKSGTVIMGIKNVTSLINLPFFNIIDGFVPDYLHCYLAGVAKQITECVLKLLKRSDIEQLNSLLLEIKVPNQLCRLTRSLKDRHQWKAREWENWLLYYSVPLFGTVVNNEILQHWLLLAESLYGLLKTSLSIEELDKIDESLHKFVLGVETLYKKRAMTYNVHQLLHISKSVYNWGPLWAHSTFPFES</sequence>
<organism evidence="1 2">
    <name type="scientific">Temnothorax curvispinosus</name>
    <dbReference type="NCBI Taxonomy" id="300111"/>
    <lineage>
        <taxon>Eukaryota</taxon>
        <taxon>Metazoa</taxon>
        <taxon>Ecdysozoa</taxon>
        <taxon>Arthropoda</taxon>
        <taxon>Hexapoda</taxon>
        <taxon>Insecta</taxon>
        <taxon>Pterygota</taxon>
        <taxon>Neoptera</taxon>
        <taxon>Endopterygota</taxon>
        <taxon>Hymenoptera</taxon>
        <taxon>Apocrita</taxon>
        <taxon>Aculeata</taxon>
        <taxon>Formicoidea</taxon>
        <taxon>Formicidae</taxon>
        <taxon>Myrmicinae</taxon>
        <taxon>Temnothorax</taxon>
    </lineage>
</organism>
<feature type="non-terminal residue" evidence="2">
    <location>
        <position position="490"/>
    </location>
</feature>
<gene>
    <name evidence="2" type="primary">LOC112468153</name>
</gene>
<dbReference type="GeneID" id="112468153"/>
<evidence type="ECO:0000313" key="2">
    <source>
        <dbReference type="RefSeq" id="XP_024892971.1"/>
    </source>
</evidence>
<keyword evidence="1" id="KW-1185">Reference proteome</keyword>